<keyword evidence="1" id="KW-0812">Transmembrane</keyword>
<dbReference type="AlphaFoldDB" id="A0A1I1RN28"/>
<feature type="transmembrane region" description="Helical" evidence="1">
    <location>
        <begin position="6"/>
        <end position="25"/>
    </location>
</feature>
<gene>
    <name evidence="2" type="ORF">SAMN05421842_1325</name>
</gene>
<evidence type="ECO:0000256" key="1">
    <source>
        <dbReference type="SAM" id="Phobius"/>
    </source>
</evidence>
<accession>A0A1I1RN28</accession>
<feature type="transmembrane region" description="Helical" evidence="1">
    <location>
        <begin position="37"/>
        <end position="55"/>
    </location>
</feature>
<feature type="transmembrane region" description="Helical" evidence="1">
    <location>
        <begin position="61"/>
        <end position="78"/>
    </location>
</feature>
<keyword evidence="3" id="KW-1185">Reference proteome</keyword>
<dbReference type="RefSeq" id="WP_090093856.1">
    <property type="nucleotide sequence ID" value="NZ_FOMG01000032.1"/>
</dbReference>
<keyword evidence="1" id="KW-1133">Transmembrane helix</keyword>
<evidence type="ECO:0000313" key="2">
    <source>
        <dbReference type="EMBL" id="SFD31830.1"/>
    </source>
</evidence>
<dbReference type="Proteomes" id="UP000199263">
    <property type="component" value="Unassembled WGS sequence"/>
</dbReference>
<dbReference type="EMBL" id="FOMG01000032">
    <property type="protein sequence ID" value="SFD31830.1"/>
    <property type="molecule type" value="Genomic_DNA"/>
</dbReference>
<evidence type="ECO:0000313" key="3">
    <source>
        <dbReference type="Proteomes" id="UP000199263"/>
    </source>
</evidence>
<sequence length="83" mass="10199">MFEFEYFLLVCICECILMLFLIKIQKASFELKTYHKHVRDFSYIIVTTTLILLQHLFNIDIRIVILMWLIISYGYYFFDKKED</sequence>
<proteinExistence type="predicted"/>
<name>A0A1I1RN28_9CLOT</name>
<organism evidence="2 3">
    <name type="scientific">Clostridium uliginosum</name>
    <dbReference type="NCBI Taxonomy" id="119641"/>
    <lineage>
        <taxon>Bacteria</taxon>
        <taxon>Bacillati</taxon>
        <taxon>Bacillota</taxon>
        <taxon>Clostridia</taxon>
        <taxon>Eubacteriales</taxon>
        <taxon>Clostridiaceae</taxon>
        <taxon>Clostridium</taxon>
    </lineage>
</organism>
<protein>
    <submittedName>
        <fullName evidence="2">Uncharacterized protein</fullName>
    </submittedName>
</protein>
<keyword evidence="1" id="KW-0472">Membrane</keyword>
<reference evidence="2 3" key="1">
    <citation type="submission" date="2016-10" db="EMBL/GenBank/DDBJ databases">
        <authorList>
            <person name="de Groot N.N."/>
        </authorList>
    </citation>
    <scope>NUCLEOTIDE SEQUENCE [LARGE SCALE GENOMIC DNA]</scope>
    <source>
        <strain evidence="2 3">DSM 12992</strain>
    </source>
</reference>